<evidence type="ECO:0000313" key="13">
    <source>
        <dbReference type="Proteomes" id="UP000075615"/>
    </source>
</evidence>
<evidence type="ECO:0000256" key="5">
    <source>
        <dbReference type="ARBA" id="ARBA00022840"/>
    </source>
</evidence>
<protein>
    <recommendedName>
        <fullName evidence="3">asparagine synthase (glutamine-hydrolyzing)</fullName>
        <ecNumber evidence="3">6.3.5.4</ecNumber>
    </recommendedName>
</protein>
<gene>
    <name evidence="12" type="ORF">AWN68_13825</name>
</gene>
<dbReference type="GO" id="GO:0004066">
    <property type="term" value="F:asparagine synthase (glutamine-hydrolyzing) activity"/>
    <property type="evidence" value="ECO:0007669"/>
    <property type="project" value="UniProtKB-EC"/>
</dbReference>
<comment type="pathway">
    <text evidence="1">Amino-acid biosynthesis; L-asparagine biosynthesis; L-asparagine from L-aspartate (L-Gln route): step 1/1.</text>
</comment>
<feature type="binding site" evidence="9">
    <location>
        <position position="296"/>
    </location>
    <ligand>
        <name>ATP</name>
        <dbReference type="ChEBI" id="CHEBI:30616"/>
    </ligand>
</feature>
<feature type="active site" description="For GATase activity" evidence="8">
    <location>
        <position position="2"/>
    </location>
</feature>
<evidence type="ECO:0000256" key="1">
    <source>
        <dbReference type="ARBA" id="ARBA00005187"/>
    </source>
</evidence>
<dbReference type="STRING" id="296218.AWN68_13825"/>
<keyword evidence="8" id="KW-0028">Amino-acid biosynthesis</keyword>
<comment type="catalytic activity">
    <reaction evidence="7">
        <text>L-aspartate + L-glutamine + ATP + H2O = L-asparagine + L-glutamate + AMP + diphosphate + H(+)</text>
        <dbReference type="Rhea" id="RHEA:12228"/>
        <dbReference type="ChEBI" id="CHEBI:15377"/>
        <dbReference type="ChEBI" id="CHEBI:15378"/>
        <dbReference type="ChEBI" id="CHEBI:29985"/>
        <dbReference type="ChEBI" id="CHEBI:29991"/>
        <dbReference type="ChEBI" id="CHEBI:30616"/>
        <dbReference type="ChEBI" id="CHEBI:33019"/>
        <dbReference type="ChEBI" id="CHEBI:58048"/>
        <dbReference type="ChEBI" id="CHEBI:58359"/>
        <dbReference type="ChEBI" id="CHEBI:456215"/>
        <dbReference type="EC" id="6.3.5.4"/>
    </reaction>
</comment>
<dbReference type="InterPro" id="IPR017932">
    <property type="entry name" value="GATase_2_dom"/>
</dbReference>
<dbReference type="SUPFAM" id="SSF56235">
    <property type="entry name" value="N-terminal nucleophile aminohydrolases (Ntn hydrolases)"/>
    <property type="match status" value="1"/>
</dbReference>
<dbReference type="Pfam" id="PF13537">
    <property type="entry name" value="GATase_7"/>
    <property type="match status" value="1"/>
</dbReference>
<evidence type="ECO:0000256" key="3">
    <source>
        <dbReference type="ARBA" id="ARBA00012737"/>
    </source>
</evidence>
<dbReference type="Proteomes" id="UP000075615">
    <property type="component" value="Unassembled WGS sequence"/>
</dbReference>
<reference evidence="12 13" key="1">
    <citation type="submission" date="2016-01" db="EMBL/GenBank/DDBJ databases">
        <title>Genome sequencing of Roseivirga echinicomitans KMM 6058.</title>
        <authorList>
            <person name="Selvaratnam C."/>
            <person name="Thevarajoo S."/>
            <person name="Goh K.M."/>
            <person name="Ee R."/>
            <person name="Chan K.-G."/>
            <person name="Chong C.S."/>
        </authorList>
    </citation>
    <scope>NUCLEOTIDE SEQUENCE [LARGE SCALE GENOMIC DNA]</scope>
    <source>
        <strain evidence="12 13">KMM 6058</strain>
    </source>
</reference>
<dbReference type="PANTHER" id="PTHR43284">
    <property type="entry name" value="ASPARAGINE SYNTHETASE (GLUTAMINE-HYDROLYZING)"/>
    <property type="match status" value="1"/>
</dbReference>
<proteinExistence type="inferred from homology"/>
<dbReference type="CDD" id="cd01991">
    <property type="entry name" value="Asn_synthase_B_C"/>
    <property type="match status" value="1"/>
</dbReference>
<name>A0A150XVY5_9BACT</name>
<keyword evidence="8" id="KW-0061">Asparagine biosynthesis</keyword>
<dbReference type="SUPFAM" id="SSF52402">
    <property type="entry name" value="Adenine nucleotide alpha hydrolases-like"/>
    <property type="match status" value="1"/>
</dbReference>
<dbReference type="InterPro" id="IPR001962">
    <property type="entry name" value="Asn_synthase"/>
</dbReference>
<dbReference type="Gene3D" id="3.60.20.10">
    <property type="entry name" value="Glutamine Phosphoribosylpyrophosphate, subunit 1, domain 1"/>
    <property type="match status" value="1"/>
</dbReference>
<dbReference type="InterPro" id="IPR051786">
    <property type="entry name" value="ASN_synthetase/amidase"/>
</dbReference>
<comment type="caution">
    <text evidence="12">The sequence shown here is derived from an EMBL/GenBank/DDBJ whole genome shotgun (WGS) entry which is preliminary data.</text>
</comment>
<dbReference type="InterPro" id="IPR029055">
    <property type="entry name" value="Ntn_hydrolases_N"/>
</dbReference>
<keyword evidence="5 9" id="KW-0067">ATP-binding</keyword>
<dbReference type="AlphaFoldDB" id="A0A150XVY5"/>
<dbReference type="EMBL" id="LRDB01000002">
    <property type="protein sequence ID" value="KYG82858.1"/>
    <property type="molecule type" value="Genomic_DNA"/>
</dbReference>
<dbReference type="InterPro" id="IPR033738">
    <property type="entry name" value="AsnB_N"/>
</dbReference>
<evidence type="ECO:0000313" key="12">
    <source>
        <dbReference type="EMBL" id="KYG82858.1"/>
    </source>
</evidence>
<dbReference type="RefSeq" id="WP_068412137.1">
    <property type="nucleotide sequence ID" value="NZ_LRDB01000002.1"/>
</dbReference>
<dbReference type="EC" id="6.3.5.4" evidence="3"/>
<evidence type="ECO:0000256" key="9">
    <source>
        <dbReference type="PIRSR" id="PIRSR001589-2"/>
    </source>
</evidence>
<dbReference type="PANTHER" id="PTHR43284:SF1">
    <property type="entry name" value="ASPARAGINE SYNTHETASE"/>
    <property type="match status" value="1"/>
</dbReference>
<dbReference type="OrthoDB" id="9763290at2"/>
<keyword evidence="6 8" id="KW-0315">Glutamine amidotransferase</keyword>
<organism evidence="12 13">
    <name type="scientific">Roseivirga echinicomitans</name>
    <dbReference type="NCBI Taxonomy" id="296218"/>
    <lineage>
        <taxon>Bacteria</taxon>
        <taxon>Pseudomonadati</taxon>
        <taxon>Bacteroidota</taxon>
        <taxon>Cytophagia</taxon>
        <taxon>Cytophagales</taxon>
        <taxon>Roseivirgaceae</taxon>
        <taxon>Roseivirga</taxon>
    </lineage>
</organism>
<dbReference type="NCBIfam" id="TIGR01536">
    <property type="entry name" value="asn_synth_AEB"/>
    <property type="match status" value="1"/>
</dbReference>
<evidence type="ECO:0000256" key="10">
    <source>
        <dbReference type="PIRSR" id="PIRSR001589-3"/>
    </source>
</evidence>
<feature type="binding site" evidence="9">
    <location>
        <position position="103"/>
    </location>
    <ligand>
        <name>L-glutamine</name>
        <dbReference type="ChEBI" id="CHEBI:58359"/>
    </ligand>
</feature>
<evidence type="ECO:0000256" key="2">
    <source>
        <dbReference type="ARBA" id="ARBA00005752"/>
    </source>
</evidence>
<evidence type="ECO:0000256" key="4">
    <source>
        <dbReference type="ARBA" id="ARBA00022741"/>
    </source>
</evidence>
<evidence type="ECO:0000256" key="7">
    <source>
        <dbReference type="ARBA" id="ARBA00048741"/>
    </source>
</evidence>
<comment type="similarity">
    <text evidence="2">Belongs to the asparagine synthetase family.</text>
</comment>
<dbReference type="Gene3D" id="3.40.50.620">
    <property type="entry name" value="HUPs"/>
    <property type="match status" value="1"/>
</dbReference>
<evidence type="ECO:0000259" key="11">
    <source>
        <dbReference type="PROSITE" id="PS51278"/>
    </source>
</evidence>
<dbReference type="InterPro" id="IPR006426">
    <property type="entry name" value="Asn_synth_AEB"/>
</dbReference>
<dbReference type="Pfam" id="PF00733">
    <property type="entry name" value="Asn_synthase"/>
    <property type="match status" value="1"/>
</dbReference>
<feature type="domain" description="Glutamine amidotransferase type-2" evidence="11">
    <location>
        <begin position="2"/>
        <end position="216"/>
    </location>
</feature>
<keyword evidence="13" id="KW-1185">Reference proteome</keyword>
<feature type="site" description="Important for beta-aspartyl-AMP intermediate formation" evidence="10">
    <location>
        <position position="371"/>
    </location>
</feature>
<evidence type="ECO:0000256" key="6">
    <source>
        <dbReference type="ARBA" id="ARBA00022962"/>
    </source>
</evidence>
<keyword evidence="4 9" id="KW-0547">Nucleotide-binding</keyword>
<dbReference type="GO" id="GO:0006529">
    <property type="term" value="P:asparagine biosynthetic process"/>
    <property type="evidence" value="ECO:0007669"/>
    <property type="project" value="UniProtKB-KW"/>
</dbReference>
<dbReference type="InterPro" id="IPR014729">
    <property type="entry name" value="Rossmann-like_a/b/a_fold"/>
</dbReference>
<dbReference type="PROSITE" id="PS51278">
    <property type="entry name" value="GATASE_TYPE_2"/>
    <property type="match status" value="1"/>
</dbReference>
<dbReference type="PIRSF" id="PIRSF001589">
    <property type="entry name" value="Asn_synthetase_glu-h"/>
    <property type="match status" value="1"/>
</dbReference>
<evidence type="ECO:0000256" key="8">
    <source>
        <dbReference type="PIRSR" id="PIRSR001589-1"/>
    </source>
</evidence>
<accession>A0A150XVY5</accession>
<sequence length="630" mass="71930">MCGIAGFIDFSHNSSKEQLVKMTNTLTHRGPDASGYEYAQNEIYQLGLGHRRLSILDLSKNGHQPMYSTDGQYAIVYNGEVYNFSEIRSWLQAKGYQFKSNSDTEVILYALIEEGTKAIDRFIGMFAIAFVDNVKQELFLIRDKVGVKPLFYSWDGKTLLFASETRAFHNHPSFKKSLNLRSIASYLDFDYIKGGGSVFESVNSVKPGHYVKLDLTSKDINEYEYWSIDGFFQEENQSADLTKAIDDLDDLLVDACKLRMVSDVPVGVFLSGGLDSTTVAAILQKHHSSTISTFTIGFDEKEFNEAEKAKAIAKYLGTDHHELYCSENELLDIFPRLPEIYDEPFADKSAIPTTLVSEFARKHVTVALSADGGDEVFAGYNKYSNVLDSYAQLVGQSEFFRRGKKGTYKLLHALASSLSGLQSKVALKAFSELKYLNQFPDVVEMMISSTRNFGKRDLEKLLSTYKEIHARNNVILNRDHLTQIQAYDYKDYLPDDILIKLDRAAMSVSLEGREPLLDHRIAEFSARLPSDFKIRNGVKKYILAEVNAKYIPRNLTEGPKKGFAIPKKKWMQTHLKDHVMTYLSDDEIKDSGVFDLNYVRGLRKQYEKGYSNNRVWNIMLFQMWHERWMK</sequence>
<dbReference type="CDD" id="cd00712">
    <property type="entry name" value="AsnB"/>
    <property type="match status" value="1"/>
</dbReference>
<dbReference type="GO" id="GO:0005829">
    <property type="term" value="C:cytosol"/>
    <property type="evidence" value="ECO:0007669"/>
    <property type="project" value="TreeGrafter"/>
</dbReference>
<dbReference type="GO" id="GO:0005524">
    <property type="term" value="F:ATP binding"/>
    <property type="evidence" value="ECO:0007669"/>
    <property type="project" value="UniProtKB-KW"/>
</dbReference>